<dbReference type="Proteomes" id="UP001519460">
    <property type="component" value="Unassembled WGS sequence"/>
</dbReference>
<sequence length="94" mass="10708">MQRKVSLRMTSREVTLEEFQLTSGLCGSSDVFHFYTVSNIICERDSKMTLLNVVDSSYFNKISASTRGTRQINHGGPPKSLSKIRLCFHFQLMT</sequence>
<comment type="caution">
    <text evidence="1">The sequence shown here is derived from an EMBL/GenBank/DDBJ whole genome shotgun (WGS) entry which is preliminary data.</text>
</comment>
<name>A0ABD0LFH6_9CAEN</name>
<evidence type="ECO:0000313" key="1">
    <source>
        <dbReference type="EMBL" id="KAK7498173.1"/>
    </source>
</evidence>
<gene>
    <name evidence="1" type="ORF">BaRGS_00010433</name>
</gene>
<reference evidence="1 2" key="1">
    <citation type="journal article" date="2023" name="Sci. Data">
        <title>Genome assembly of the Korean intertidal mud-creeper Batillaria attramentaria.</title>
        <authorList>
            <person name="Patra A.K."/>
            <person name="Ho P.T."/>
            <person name="Jun S."/>
            <person name="Lee S.J."/>
            <person name="Kim Y."/>
            <person name="Won Y.J."/>
        </authorList>
    </citation>
    <scope>NUCLEOTIDE SEQUENCE [LARGE SCALE GENOMIC DNA]</scope>
    <source>
        <strain evidence="1">Wonlab-2016</strain>
    </source>
</reference>
<proteinExistence type="predicted"/>
<dbReference type="EMBL" id="JACVVK020000052">
    <property type="protein sequence ID" value="KAK7498173.1"/>
    <property type="molecule type" value="Genomic_DNA"/>
</dbReference>
<evidence type="ECO:0000313" key="2">
    <source>
        <dbReference type="Proteomes" id="UP001519460"/>
    </source>
</evidence>
<accession>A0ABD0LFH6</accession>
<organism evidence="1 2">
    <name type="scientific">Batillaria attramentaria</name>
    <dbReference type="NCBI Taxonomy" id="370345"/>
    <lineage>
        <taxon>Eukaryota</taxon>
        <taxon>Metazoa</taxon>
        <taxon>Spiralia</taxon>
        <taxon>Lophotrochozoa</taxon>
        <taxon>Mollusca</taxon>
        <taxon>Gastropoda</taxon>
        <taxon>Caenogastropoda</taxon>
        <taxon>Sorbeoconcha</taxon>
        <taxon>Cerithioidea</taxon>
        <taxon>Batillariidae</taxon>
        <taxon>Batillaria</taxon>
    </lineage>
</organism>
<protein>
    <submittedName>
        <fullName evidence="1">Uncharacterized protein</fullName>
    </submittedName>
</protein>
<dbReference type="AlphaFoldDB" id="A0ABD0LFH6"/>
<keyword evidence="2" id="KW-1185">Reference proteome</keyword>